<dbReference type="Gene3D" id="1.10.10.1400">
    <property type="entry name" value="Terminase, small subunit, N-terminal DNA-binding domain, HTH motif"/>
    <property type="match status" value="1"/>
</dbReference>
<accession>A0ABZ0D3J0</accession>
<organism evidence="2 3">
    <name type="scientific">Xanthomonas dyei</name>
    <dbReference type="NCBI Taxonomy" id="743699"/>
    <lineage>
        <taxon>Bacteria</taxon>
        <taxon>Pseudomonadati</taxon>
        <taxon>Pseudomonadota</taxon>
        <taxon>Gammaproteobacteria</taxon>
        <taxon>Lysobacterales</taxon>
        <taxon>Lysobacteraceae</taxon>
        <taxon>Xanthomonas</taxon>
    </lineage>
</organism>
<feature type="region of interest" description="Disordered" evidence="1">
    <location>
        <begin position="113"/>
        <end position="144"/>
    </location>
</feature>
<evidence type="ECO:0000313" key="2">
    <source>
        <dbReference type="EMBL" id="WOB24758.1"/>
    </source>
</evidence>
<dbReference type="EMBL" id="CP103840">
    <property type="protein sequence ID" value="WOB24758.1"/>
    <property type="molecule type" value="Genomic_DNA"/>
</dbReference>
<protein>
    <submittedName>
        <fullName evidence="2">Terminase small subunit</fullName>
    </submittedName>
</protein>
<name>A0ABZ0D3J0_9XANT</name>
<dbReference type="InterPro" id="IPR005335">
    <property type="entry name" value="Terminase_ssu"/>
</dbReference>
<dbReference type="Proteomes" id="UP001304534">
    <property type="component" value="Chromosome"/>
</dbReference>
<sequence length="144" mass="15328">MANVGAAALTPKQEAFCQRYLETGNASQAYRLSYDAGGMKTESIHRKAKELLDNGKIAARLTELRGKAEQAHAVTMASLMAELEEARGVARRKEQATAMVQATMGKAKLAGLDRDAALDDTPPPDSVTVTVVSGRKQSVGRADP</sequence>
<dbReference type="GeneID" id="95584850"/>
<dbReference type="RefSeq" id="WP_316686260.1">
    <property type="nucleotide sequence ID" value="NZ_CP103837.1"/>
</dbReference>
<keyword evidence="3" id="KW-1185">Reference proteome</keyword>
<dbReference type="Pfam" id="PF03592">
    <property type="entry name" value="Terminase_2"/>
    <property type="match status" value="1"/>
</dbReference>
<evidence type="ECO:0000313" key="3">
    <source>
        <dbReference type="Proteomes" id="UP001304534"/>
    </source>
</evidence>
<proteinExistence type="predicted"/>
<evidence type="ECO:0000256" key="1">
    <source>
        <dbReference type="SAM" id="MobiDB-lite"/>
    </source>
</evidence>
<reference evidence="2 3" key="1">
    <citation type="submission" date="2022-08" db="EMBL/GenBank/DDBJ databases">
        <title>Whole genome sequencing-based tracing of a 2022 introduction and outbreak of Xanthomonas hortorum pv. pelargonii.</title>
        <authorList>
            <person name="Iruegas-Bocardo F."/>
            <person name="Weisberg A.K."/>
            <person name="Riutta E.R."/>
            <person name="Kilday K."/>
            <person name="Bonkowski J.C."/>
            <person name="Creswell T."/>
            <person name="Daughtrey M.L."/>
            <person name="Rane K."/>
            <person name="Grunwald N.J."/>
            <person name="Chang J.H."/>
            <person name="Putnam M.L."/>
        </authorList>
    </citation>
    <scope>NUCLEOTIDE SEQUENCE [LARGE SCALE GENOMIC DNA]</scope>
    <source>
        <strain evidence="2 3">22-325</strain>
    </source>
</reference>
<dbReference type="InterPro" id="IPR038713">
    <property type="entry name" value="Terminase_Gp1_N_sf"/>
</dbReference>
<gene>
    <name evidence="2" type="ORF">NYR99_13210</name>
</gene>